<dbReference type="InParanoid" id="A0A161TPK1"/>
<protein>
    <recommendedName>
        <fullName evidence="3">DUF676 domain-containing protein</fullName>
    </recommendedName>
</protein>
<feature type="region of interest" description="Disordered" evidence="2">
    <location>
        <begin position="357"/>
        <end position="380"/>
    </location>
</feature>
<evidence type="ECO:0000256" key="2">
    <source>
        <dbReference type="SAM" id="MobiDB-lite"/>
    </source>
</evidence>
<dbReference type="OMA" id="HVVHSKI"/>
<dbReference type="InterPro" id="IPR029058">
    <property type="entry name" value="AB_hydrolase_fold"/>
</dbReference>
<evidence type="ECO:0000259" key="3">
    <source>
        <dbReference type="Pfam" id="PF05057"/>
    </source>
</evidence>
<feature type="compositionally biased region" description="Acidic residues" evidence="2">
    <location>
        <begin position="432"/>
        <end position="444"/>
    </location>
</feature>
<dbReference type="Gene3D" id="3.40.50.1820">
    <property type="entry name" value="alpha/beta hydrolase"/>
    <property type="match status" value="1"/>
</dbReference>
<feature type="region of interest" description="Disordered" evidence="2">
    <location>
        <begin position="198"/>
        <end position="236"/>
    </location>
</feature>
<dbReference type="OrthoDB" id="3248508at2759"/>
<dbReference type="EMBL" id="KV407456">
    <property type="protein sequence ID" value="KZF24146.1"/>
    <property type="molecule type" value="Genomic_DNA"/>
</dbReference>
<name>A0A161TPK1_XYLHT</name>
<keyword evidence="5" id="KW-1185">Reference proteome</keyword>
<feature type="compositionally biased region" description="Pro residues" evidence="2">
    <location>
        <begin position="1"/>
        <end position="12"/>
    </location>
</feature>
<feature type="domain" description="DUF676" evidence="3">
    <location>
        <begin position="65"/>
        <end position="183"/>
    </location>
</feature>
<sequence>MSGRRSPPPLPPRSNGGVTPSASEMPSFHQDVQSTGTTRIPESLSSSSLASILPTTSESSLDKRTLLLIYIHGFMGNETSFQSFPAHVHNVIAASLADTHIVCSKIYPKYRSRQPIEYARDNFSQWLESIENPNTDVILLGHSMGGLLSAEVALLRTRYPFYGQAFRHRILGTISFDTPFLGMHPGVILSGIGSLFRPDSGPSTPSPETDSNNSENFKVDDVKTTSDNGLGESSSTSFANVSIDSISDSTLPMGAPQETPLNSAPLDLNFNPPFPTDVRLPVRSSLDNALHFVTKHYGGLTVATKRYVMSHLQFGACLADYSSLQSRYQKIRELERIPDHDARPRVRFVNYYTASTGRLAKGKQPPPEDLSTKENESPVTAAEAATKATEVAPSVALEQGIDTLAISANPQQTSSASLTESFEQEEASKEEVSEDSQVLEDMPEEPLTLLEPLPIEDNHDELVNAMQTSVPNEEDIGIEAENSNIPSQSPRDALPPLPPRPQEPPAFDGSLYSDIDTRKLAEKEHGRDVKAYQRALKDREKARKEREKLVQKREKKARQELEKQLKLEKKQKEIREKEQRKKDLATAAASDRDSRSGHLDEHTKSTSNKEKKKKDKKFCMLPPKVNGQRDPTWIRVHMEGVDEVGAHCGLFFLSKTYEQLVGDVASRIEEWVREDLCSKETLSGKE</sequence>
<evidence type="ECO:0000256" key="1">
    <source>
        <dbReference type="ARBA" id="ARBA00007920"/>
    </source>
</evidence>
<feature type="region of interest" description="Disordered" evidence="2">
    <location>
        <begin position="1"/>
        <end position="48"/>
    </location>
</feature>
<organism evidence="4 5">
    <name type="scientific">Xylona heveae (strain CBS 132557 / TC161)</name>
    <dbReference type="NCBI Taxonomy" id="1328760"/>
    <lineage>
        <taxon>Eukaryota</taxon>
        <taxon>Fungi</taxon>
        <taxon>Dikarya</taxon>
        <taxon>Ascomycota</taxon>
        <taxon>Pezizomycotina</taxon>
        <taxon>Xylonomycetes</taxon>
        <taxon>Xylonales</taxon>
        <taxon>Xylonaceae</taxon>
        <taxon>Xylona</taxon>
    </lineage>
</organism>
<feature type="region of interest" description="Disordered" evidence="2">
    <location>
        <begin position="410"/>
        <end position="624"/>
    </location>
</feature>
<dbReference type="AlphaFoldDB" id="A0A161TPK1"/>
<dbReference type="GeneID" id="28902088"/>
<dbReference type="STRING" id="1328760.A0A161TPK1"/>
<dbReference type="InterPro" id="IPR007751">
    <property type="entry name" value="DUF676_lipase-like"/>
</dbReference>
<feature type="compositionally biased region" description="Low complexity" evidence="2">
    <location>
        <begin position="445"/>
        <end position="455"/>
    </location>
</feature>
<feature type="compositionally biased region" description="Polar residues" evidence="2">
    <location>
        <begin position="410"/>
        <end position="419"/>
    </location>
</feature>
<evidence type="ECO:0000313" key="5">
    <source>
        <dbReference type="Proteomes" id="UP000076632"/>
    </source>
</evidence>
<dbReference type="PANTHER" id="PTHR47842:SF3">
    <property type="entry name" value="DUF676 DOMAIN-CONTAINING PROTEIN"/>
    <property type="match status" value="1"/>
</dbReference>
<feature type="compositionally biased region" description="Pro residues" evidence="2">
    <location>
        <begin position="493"/>
        <end position="504"/>
    </location>
</feature>
<feature type="compositionally biased region" description="Polar residues" evidence="2">
    <location>
        <begin position="201"/>
        <end position="216"/>
    </location>
</feature>
<dbReference type="Proteomes" id="UP000076632">
    <property type="component" value="Unassembled WGS sequence"/>
</dbReference>
<evidence type="ECO:0000313" key="4">
    <source>
        <dbReference type="EMBL" id="KZF24146.1"/>
    </source>
</evidence>
<dbReference type="Pfam" id="PF05057">
    <property type="entry name" value="DUF676"/>
    <property type="match status" value="1"/>
</dbReference>
<comment type="similarity">
    <text evidence="1">Belongs to the putative lipase ROG1 family.</text>
</comment>
<gene>
    <name evidence="4" type="ORF">L228DRAFT_90431</name>
</gene>
<accession>A0A161TPK1</accession>
<feature type="compositionally biased region" description="Polar residues" evidence="2">
    <location>
        <begin position="18"/>
        <end position="40"/>
    </location>
</feature>
<feature type="compositionally biased region" description="Basic and acidic residues" evidence="2">
    <location>
        <begin position="515"/>
        <end position="609"/>
    </location>
</feature>
<dbReference type="RefSeq" id="XP_018189701.1">
    <property type="nucleotide sequence ID" value="XM_018336951.1"/>
</dbReference>
<reference evidence="4 5" key="1">
    <citation type="journal article" date="2016" name="Fungal Biol.">
        <title>The genome of Xylona heveae provides a window into fungal endophytism.</title>
        <authorList>
            <person name="Gazis R."/>
            <person name="Kuo A."/>
            <person name="Riley R."/>
            <person name="LaButti K."/>
            <person name="Lipzen A."/>
            <person name="Lin J."/>
            <person name="Amirebrahimi M."/>
            <person name="Hesse C.N."/>
            <person name="Spatafora J.W."/>
            <person name="Henrissat B."/>
            <person name="Hainaut M."/>
            <person name="Grigoriev I.V."/>
            <person name="Hibbett D.S."/>
        </authorList>
    </citation>
    <scope>NUCLEOTIDE SEQUENCE [LARGE SCALE GENOMIC DNA]</scope>
    <source>
        <strain evidence="4 5">TC161</strain>
    </source>
</reference>
<proteinExistence type="inferred from homology"/>
<feature type="compositionally biased region" description="Polar residues" evidence="2">
    <location>
        <begin position="225"/>
        <end position="236"/>
    </location>
</feature>
<dbReference type="PANTHER" id="PTHR47842">
    <property type="entry name" value="EXPRESSED PROTEIN"/>
    <property type="match status" value="1"/>
</dbReference>
<dbReference type="SUPFAM" id="SSF53474">
    <property type="entry name" value="alpha/beta-Hydrolases"/>
    <property type="match status" value="1"/>
</dbReference>